<accession>A0A4P8XSB5</accession>
<dbReference type="Proteomes" id="UP000300879">
    <property type="component" value="Chromosome"/>
</dbReference>
<sequence>MRDVRTEGEAVFTLVSAHTRAGLAFVQTLAEHHIPVALLNGGPEEWAGLASMAEHERLLISVNAADSFPAYPPTPIGSVFLFENSLPMICSYLQSIKGWTGNSIYVITEHCRYRTLYSQLGADYVIYSQSGDVSFLLDAVR</sequence>
<reference evidence="1 2" key="1">
    <citation type="submission" date="2019-05" db="EMBL/GenBank/DDBJ databases">
        <authorList>
            <person name="Chen C."/>
        </authorList>
    </citation>
    <scope>NUCLEOTIDE SEQUENCE [LARGE SCALE GENOMIC DNA]</scope>
    <source>
        <strain evidence="1 2">HB172198</strain>
    </source>
</reference>
<evidence type="ECO:0000313" key="1">
    <source>
        <dbReference type="EMBL" id="QCT04791.1"/>
    </source>
</evidence>
<keyword evidence="2" id="KW-1185">Reference proteome</keyword>
<dbReference type="KEGG" id="palo:E6C60_4086"/>
<proteinExistence type="predicted"/>
<dbReference type="OrthoDB" id="2614999at2"/>
<organism evidence="1 2">
    <name type="scientific">Paenibacillus algicola</name>
    <dbReference type="NCBI Taxonomy" id="2565926"/>
    <lineage>
        <taxon>Bacteria</taxon>
        <taxon>Bacillati</taxon>
        <taxon>Bacillota</taxon>
        <taxon>Bacilli</taxon>
        <taxon>Bacillales</taxon>
        <taxon>Paenibacillaceae</taxon>
        <taxon>Paenibacillus</taxon>
    </lineage>
</organism>
<dbReference type="RefSeq" id="WP_138227440.1">
    <property type="nucleotide sequence ID" value="NZ_CP040396.1"/>
</dbReference>
<dbReference type="AlphaFoldDB" id="A0A4P8XSB5"/>
<name>A0A4P8XSB5_9BACL</name>
<dbReference type="EMBL" id="CP040396">
    <property type="protein sequence ID" value="QCT04791.1"/>
    <property type="molecule type" value="Genomic_DNA"/>
</dbReference>
<evidence type="ECO:0000313" key="2">
    <source>
        <dbReference type="Proteomes" id="UP000300879"/>
    </source>
</evidence>
<gene>
    <name evidence="1" type="ORF">E6C60_4086</name>
</gene>
<protein>
    <submittedName>
        <fullName evidence="1">Uncharacterized protein</fullName>
    </submittedName>
</protein>